<keyword evidence="2" id="KW-1133">Transmembrane helix</keyword>
<organism evidence="3 4">
    <name type="scientific">Fibrivirga algicola</name>
    <dbReference type="NCBI Taxonomy" id="2950420"/>
    <lineage>
        <taxon>Bacteria</taxon>
        <taxon>Pseudomonadati</taxon>
        <taxon>Bacteroidota</taxon>
        <taxon>Cytophagia</taxon>
        <taxon>Cytophagales</taxon>
        <taxon>Spirosomataceae</taxon>
        <taxon>Fibrivirga</taxon>
    </lineage>
</organism>
<keyword evidence="2" id="KW-0812">Transmembrane</keyword>
<evidence type="ECO:0000256" key="2">
    <source>
        <dbReference type="SAM" id="Phobius"/>
    </source>
</evidence>
<comment type="caution">
    <text evidence="3">The sequence shown here is derived from an EMBL/GenBank/DDBJ whole genome shotgun (WGS) entry which is preliminary data.</text>
</comment>
<feature type="transmembrane region" description="Helical" evidence="2">
    <location>
        <begin position="75"/>
        <end position="95"/>
    </location>
</feature>
<feature type="region of interest" description="Disordered" evidence="1">
    <location>
        <begin position="99"/>
        <end position="124"/>
    </location>
</feature>
<reference evidence="4" key="1">
    <citation type="submission" date="2019-09" db="EMBL/GenBank/DDBJ databases">
        <authorList>
            <person name="Jung D.-H."/>
        </authorList>
    </citation>
    <scope>NUCLEOTIDE SEQUENCE [LARGE SCALE GENOMIC DNA]</scope>
    <source>
        <strain evidence="4">JA-25</strain>
    </source>
</reference>
<feature type="compositionally biased region" description="Basic and acidic residues" evidence="1">
    <location>
        <begin position="105"/>
        <end position="116"/>
    </location>
</feature>
<evidence type="ECO:0000313" key="3">
    <source>
        <dbReference type="EMBL" id="NID11268.1"/>
    </source>
</evidence>
<feature type="transmembrane region" description="Helical" evidence="2">
    <location>
        <begin position="50"/>
        <end position="69"/>
    </location>
</feature>
<dbReference type="Proteomes" id="UP000606008">
    <property type="component" value="Unassembled WGS sequence"/>
</dbReference>
<dbReference type="EMBL" id="WAEL01000004">
    <property type="protein sequence ID" value="NID11268.1"/>
    <property type="molecule type" value="Genomic_DNA"/>
</dbReference>
<name>A0ABX0QKU3_9BACT</name>
<reference evidence="4" key="2">
    <citation type="submission" date="2023-07" db="EMBL/GenBank/DDBJ databases">
        <authorList>
            <person name="Jung D.-H."/>
        </authorList>
    </citation>
    <scope>NUCLEOTIDE SEQUENCE [LARGE SCALE GENOMIC DNA]</scope>
    <source>
        <strain evidence="4">JA-25</strain>
    </source>
</reference>
<evidence type="ECO:0000256" key="1">
    <source>
        <dbReference type="SAM" id="MobiDB-lite"/>
    </source>
</evidence>
<sequence>MVTLLLNTVAQALPNDFFTTNSITTFAGATGVTYVIANGLQKAFDFNPKWLALAIGILVCEIGAAVSGSTAVVDYLMAIINGFLVFNAAGGITSLSGQPTPLAKQGEREGVGRPAREFSTPWYQ</sequence>
<evidence type="ECO:0000313" key="4">
    <source>
        <dbReference type="Proteomes" id="UP000606008"/>
    </source>
</evidence>
<gene>
    <name evidence="3" type="ORF">F7231_13910</name>
</gene>
<keyword evidence="2" id="KW-0472">Membrane</keyword>
<protein>
    <recommendedName>
        <fullName evidence="5">Holin</fullName>
    </recommendedName>
</protein>
<evidence type="ECO:0008006" key="5">
    <source>
        <dbReference type="Google" id="ProtNLM"/>
    </source>
</evidence>
<dbReference type="RefSeq" id="WP_166692307.1">
    <property type="nucleotide sequence ID" value="NZ_WAEL01000004.1"/>
</dbReference>
<accession>A0ABX0QKU3</accession>
<keyword evidence="4" id="KW-1185">Reference proteome</keyword>
<proteinExistence type="predicted"/>